<dbReference type="PANTHER" id="PTHR43712">
    <property type="entry name" value="PUTATIVE (AFU_ORTHOLOGUE AFUA_4G14580)-RELATED"/>
    <property type="match status" value="1"/>
</dbReference>
<gene>
    <name evidence="2" type="ORF">E4U43_003917</name>
</gene>
<dbReference type="EMBL" id="SRPW01000258">
    <property type="protein sequence ID" value="KAG6016308.1"/>
    <property type="molecule type" value="Genomic_DNA"/>
</dbReference>
<name>A0A9P7NFC3_9HYPO</name>
<reference evidence="2" key="1">
    <citation type="journal article" date="2020" name="bioRxiv">
        <title>Whole genome comparisons of ergot fungi reveals the divergence and evolution of species within the genus Claviceps are the result of varying mechanisms driving genome evolution and host range expansion.</title>
        <authorList>
            <person name="Wyka S.A."/>
            <person name="Mondo S.J."/>
            <person name="Liu M."/>
            <person name="Dettman J."/>
            <person name="Nalam V."/>
            <person name="Broders K.D."/>
        </authorList>
    </citation>
    <scope>NUCLEOTIDE SEQUENCE</scope>
    <source>
        <strain evidence="2">CCC 602</strain>
    </source>
</reference>
<evidence type="ECO:0008006" key="4">
    <source>
        <dbReference type="Google" id="ProtNLM"/>
    </source>
</evidence>
<feature type="region of interest" description="Disordered" evidence="1">
    <location>
        <begin position="278"/>
        <end position="303"/>
    </location>
</feature>
<dbReference type="InterPro" id="IPR029063">
    <property type="entry name" value="SAM-dependent_MTases_sf"/>
</dbReference>
<comment type="caution">
    <text evidence="2">The sequence shown here is derived from an EMBL/GenBank/DDBJ whole genome shotgun (WGS) entry which is preliminary data.</text>
</comment>
<accession>A0A9P7NFC3</accession>
<dbReference type="Proteomes" id="UP000748025">
    <property type="component" value="Unassembled WGS sequence"/>
</dbReference>
<sequence>MKQTILEHLQDLSSKLVSDIKTLVSSYPSIDGQHPILSTCEGQAGEIEARSNVLSSLNDIETLICGPKEFLENLAIQCEMLGSLQWLGEFQILACIPLSQEVPIKDVANLSNVPEKQLAQIIRLTAKCGFLGEPKRGYVAHTPLSACFVAHPSHLDAAMFLAEHAAPAALKLASATQEFEDSQESNETAFNLAAKTETQFAVAREQSPRLGRQWAAFLQHAGGLPEDHAVAEAIAKLNWSNINKAEGQVVEVGAYLAAKPLARLFPKLRFLVQLPHGASSGEPRRCDSSDPSHPDQIAITSRIPGTPQSVTSAAVYVLHLPSSLPCHVLTELQVHLPALRMSSGVMLIMTTRLLPGQDEPSMQGKQAAVAHARGLIMYQMTNEMEMDLFSLVQMIDTVRDSTGKLVLVHKLRSCSGTTVALIVKYQLLAAGGAR</sequence>
<dbReference type="PANTHER" id="PTHR43712:SF15">
    <property type="entry name" value="MONODICTYPHENONE CLUSTER TRANSCRIPTIONAL COACTIVATOR MDPA"/>
    <property type="match status" value="1"/>
</dbReference>
<protein>
    <recommendedName>
        <fullName evidence="4">O-methyltransferase domain-containing protein</fullName>
    </recommendedName>
</protein>
<proteinExistence type="predicted"/>
<dbReference type="OrthoDB" id="2410195at2759"/>
<dbReference type="InterPro" id="IPR036390">
    <property type="entry name" value="WH_DNA-bd_sf"/>
</dbReference>
<dbReference type="AlphaFoldDB" id="A0A9P7NFC3"/>
<dbReference type="SUPFAM" id="SSF46785">
    <property type="entry name" value="Winged helix' DNA-binding domain"/>
    <property type="match status" value="1"/>
</dbReference>
<evidence type="ECO:0000313" key="2">
    <source>
        <dbReference type="EMBL" id="KAG6016308.1"/>
    </source>
</evidence>
<evidence type="ECO:0000256" key="1">
    <source>
        <dbReference type="SAM" id="MobiDB-lite"/>
    </source>
</evidence>
<evidence type="ECO:0000313" key="3">
    <source>
        <dbReference type="Proteomes" id="UP000748025"/>
    </source>
</evidence>
<feature type="compositionally biased region" description="Basic and acidic residues" evidence="1">
    <location>
        <begin position="282"/>
        <end position="293"/>
    </location>
</feature>
<organism evidence="2 3">
    <name type="scientific">Claviceps pusilla</name>
    <dbReference type="NCBI Taxonomy" id="123648"/>
    <lineage>
        <taxon>Eukaryota</taxon>
        <taxon>Fungi</taxon>
        <taxon>Dikarya</taxon>
        <taxon>Ascomycota</taxon>
        <taxon>Pezizomycotina</taxon>
        <taxon>Sordariomycetes</taxon>
        <taxon>Hypocreomycetidae</taxon>
        <taxon>Hypocreales</taxon>
        <taxon>Clavicipitaceae</taxon>
        <taxon>Claviceps</taxon>
    </lineage>
</organism>
<dbReference type="Gene3D" id="3.40.50.150">
    <property type="entry name" value="Vaccinia Virus protein VP39"/>
    <property type="match status" value="1"/>
</dbReference>
<keyword evidence="3" id="KW-1185">Reference proteome</keyword>